<evidence type="ECO:0000313" key="3">
    <source>
        <dbReference type="Proteomes" id="UP000272528"/>
    </source>
</evidence>
<gene>
    <name evidence="2" type="ORF">EJC50_23380</name>
</gene>
<dbReference type="RefSeq" id="WP_126017985.1">
    <property type="nucleotide sequence ID" value="NZ_CP034437.1"/>
</dbReference>
<feature type="domain" description="VOC" evidence="1">
    <location>
        <begin position="23"/>
        <end position="142"/>
    </location>
</feature>
<organism evidence="2 3">
    <name type="scientific">Paenibacillus albus</name>
    <dbReference type="NCBI Taxonomy" id="2495582"/>
    <lineage>
        <taxon>Bacteria</taxon>
        <taxon>Bacillati</taxon>
        <taxon>Bacillota</taxon>
        <taxon>Bacilli</taxon>
        <taxon>Bacillales</taxon>
        <taxon>Paenibacillaceae</taxon>
        <taxon>Paenibacillus</taxon>
    </lineage>
</organism>
<accession>A0A3S9A9A9</accession>
<dbReference type="OrthoDB" id="291991at2"/>
<evidence type="ECO:0000313" key="2">
    <source>
        <dbReference type="EMBL" id="AZN42294.1"/>
    </source>
</evidence>
<dbReference type="Gene3D" id="3.10.180.10">
    <property type="entry name" value="2,3-Dihydroxybiphenyl 1,2-Dioxygenase, domain 1"/>
    <property type="match status" value="1"/>
</dbReference>
<dbReference type="InterPro" id="IPR037523">
    <property type="entry name" value="VOC_core"/>
</dbReference>
<dbReference type="Pfam" id="PF00903">
    <property type="entry name" value="Glyoxalase"/>
    <property type="match status" value="1"/>
</dbReference>
<dbReference type="AlphaFoldDB" id="A0A3S9A9A9"/>
<dbReference type="Proteomes" id="UP000272528">
    <property type="component" value="Chromosome"/>
</dbReference>
<sequence length="144" mass="16522">MNKLELKQELESKYPHTEARLKRIECIYIPVTNAEAAKQFFMKYGLVTLSAQGNVKLGSGQGIFFLETTMKQTSNFVTHDWDEHNEQHEMEAACFEVSEIEELYHHMKEDGANVSELKDNGGCGWSFTFHDPDGNKFAAWQDIN</sequence>
<dbReference type="PROSITE" id="PS51819">
    <property type="entry name" value="VOC"/>
    <property type="match status" value="1"/>
</dbReference>
<proteinExistence type="predicted"/>
<reference evidence="3" key="1">
    <citation type="submission" date="2018-12" db="EMBL/GenBank/DDBJ databases">
        <title>Genome sequence of Peanibacillus sp.</title>
        <authorList>
            <person name="Subramani G."/>
            <person name="Srinivasan S."/>
            <person name="Kim M.K."/>
        </authorList>
    </citation>
    <scope>NUCLEOTIDE SEQUENCE [LARGE SCALE GENOMIC DNA]</scope>
    <source>
        <strain evidence="3">18JY67-1</strain>
    </source>
</reference>
<dbReference type="EMBL" id="CP034437">
    <property type="protein sequence ID" value="AZN42294.1"/>
    <property type="molecule type" value="Genomic_DNA"/>
</dbReference>
<protein>
    <submittedName>
        <fullName evidence="2">VOC family protein</fullName>
    </submittedName>
</protein>
<dbReference type="SUPFAM" id="SSF54593">
    <property type="entry name" value="Glyoxalase/Bleomycin resistance protein/Dihydroxybiphenyl dioxygenase"/>
    <property type="match status" value="1"/>
</dbReference>
<dbReference type="InterPro" id="IPR029068">
    <property type="entry name" value="Glyas_Bleomycin-R_OHBP_Dase"/>
</dbReference>
<evidence type="ECO:0000259" key="1">
    <source>
        <dbReference type="PROSITE" id="PS51819"/>
    </source>
</evidence>
<dbReference type="KEGG" id="palb:EJC50_23380"/>
<name>A0A3S9A9A9_9BACL</name>
<keyword evidence="3" id="KW-1185">Reference proteome</keyword>
<dbReference type="InterPro" id="IPR004360">
    <property type="entry name" value="Glyas_Fos-R_dOase_dom"/>
</dbReference>